<keyword evidence="4" id="KW-1185">Reference proteome</keyword>
<keyword evidence="1" id="KW-0175">Coiled coil</keyword>
<evidence type="ECO:0000256" key="2">
    <source>
        <dbReference type="SAM" id="MobiDB-lite"/>
    </source>
</evidence>
<protein>
    <submittedName>
        <fullName evidence="3">Uncharacterized protein</fullName>
    </submittedName>
</protein>
<evidence type="ECO:0000256" key="1">
    <source>
        <dbReference type="SAM" id="Coils"/>
    </source>
</evidence>
<sequence length="377" mass="44009">MLLDLKTSIILLKCICQSSKYGKSKILNYRKYAKNTSLKARHLNPIRTIERLHKIVSELLPFFEKQISFLSIISTELAETEARLLSSLKDLTLDTILNEDSYSDSTHSTINDKKVVQMDAADLVSSKDSEIERRDLGSMISNIKSNIVKVNKASSHIGKLFECIKSSYRNKIKSLELMHEADKLKWNTKIMGKIEELEEKYEQEITDQENELFGIMSTKLNDMKQKFALAEKEKEQQFKEQMDKIQKEYFEQISALKEEHCKNISELEKKLYKEVEDNKEMQDKLHKSRKSEIMVLKLSSKLKDLKKEEEKIKKLNNFFKQKIKLQLVEIEKLKTQLNECNKKYFSHDANSLSSSENENNSKGQFTKLQTSEPENIQ</sequence>
<name>A0A087UH04_STEMI</name>
<accession>A0A087UH04</accession>
<feature type="region of interest" description="Disordered" evidence="2">
    <location>
        <begin position="348"/>
        <end position="377"/>
    </location>
</feature>
<dbReference type="AlphaFoldDB" id="A0A087UH04"/>
<gene>
    <name evidence="3" type="ORF">X975_03737</name>
</gene>
<dbReference type="EMBL" id="KK119750">
    <property type="protein sequence ID" value="KFM76643.1"/>
    <property type="molecule type" value="Genomic_DNA"/>
</dbReference>
<evidence type="ECO:0000313" key="4">
    <source>
        <dbReference type="Proteomes" id="UP000054359"/>
    </source>
</evidence>
<feature type="compositionally biased region" description="Polar residues" evidence="2">
    <location>
        <begin position="362"/>
        <end position="377"/>
    </location>
</feature>
<feature type="compositionally biased region" description="Low complexity" evidence="2">
    <location>
        <begin position="350"/>
        <end position="361"/>
    </location>
</feature>
<organism evidence="3 4">
    <name type="scientific">Stegodyphus mimosarum</name>
    <name type="common">African social velvet spider</name>
    <dbReference type="NCBI Taxonomy" id="407821"/>
    <lineage>
        <taxon>Eukaryota</taxon>
        <taxon>Metazoa</taxon>
        <taxon>Ecdysozoa</taxon>
        <taxon>Arthropoda</taxon>
        <taxon>Chelicerata</taxon>
        <taxon>Arachnida</taxon>
        <taxon>Araneae</taxon>
        <taxon>Araneomorphae</taxon>
        <taxon>Entelegynae</taxon>
        <taxon>Eresoidea</taxon>
        <taxon>Eresidae</taxon>
        <taxon>Stegodyphus</taxon>
    </lineage>
</organism>
<feature type="coiled-coil region" evidence="1">
    <location>
        <begin position="187"/>
        <end position="343"/>
    </location>
</feature>
<feature type="non-terminal residue" evidence="3">
    <location>
        <position position="377"/>
    </location>
</feature>
<dbReference type="Proteomes" id="UP000054359">
    <property type="component" value="Unassembled WGS sequence"/>
</dbReference>
<evidence type="ECO:0000313" key="3">
    <source>
        <dbReference type="EMBL" id="KFM76643.1"/>
    </source>
</evidence>
<proteinExistence type="predicted"/>
<reference evidence="3 4" key="1">
    <citation type="submission" date="2013-11" db="EMBL/GenBank/DDBJ databases">
        <title>Genome sequencing of Stegodyphus mimosarum.</title>
        <authorList>
            <person name="Bechsgaard J."/>
        </authorList>
    </citation>
    <scope>NUCLEOTIDE SEQUENCE [LARGE SCALE GENOMIC DNA]</scope>
</reference>